<evidence type="ECO:0000313" key="3">
    <source>
        <dbReference type="Proteomes" id="UP000267821"/>
    </source>
</evidence>
<gene>
    <name evidence="2" type="ORF">L211DRAFT_351158</name>
</gene>
<dbReference type="EMBL" id="ML121554">
    <property type="protein sequence ID" value="RPB22149.1"/>
    <property type="molecule type" value="Genomic_DNA"/>
</dbReference>
<dbReference type="Proteomes" id="UP000267821">
    <property type="component" value="Unassembled WGS sequence"/>
</dbReference>
<feature type="region of interest" description="Disordered" evidence="1">
    <location>
        <begin position="1"/>
        <end position="24"/>
    </location>
</feature>
<reference evidence="2 3" key="1">
    <citation type="journal article" date="2018" name="Nat. Ecol. Evol.">
        <title>Pezizomycetes genomes reveal the molecular basis of ectomycorrhizal truffle lifestyle.</title>
        <authorList>
            <person name="Murat C."/>
            <person name="Payen T."/>
            <person name="Noel B."/>
            <person name="Kuo A."/>
            <person name="Morin E."/>
            <person name="Chen J."/>
            <person name="Kohler A."/>
            <person name="Krizsan K."/>
            <person name="Balestrini R."/>
            <person name="Da Silva C."/>
            <person name="Montanini B."/>
            <person name="Hainaut M."/>
            <person name="Levati E."/>
            <person name="Barry K.W."/>
            <person name="Belfiori B."/>
            <person name="Cichocki N."/>
            <person name="Clum A."/>
            <person name="Dockter R.B."/>
            <person name="Fauchery L."/>
            <person name="Guy J."/>
            <person name="Iotti M."/>
            <person name="Le Tacon F."/>
            <person name="Lindquist E.A."/>
            <person name="Lipzen A."/>
            <person name="Malagnac F."/>
            <person name="Mello A."/>
            <person name="Molinier V."/>
            <person name="Miyauchi S."/>
            <person name="Poulain J."/>
            <person name="Riccioni C."/>
            <person name="Rubini A."/>
            <person name="Sitrit Y."/>
            <person name="Splivallo R."/>
            <person name="Traeger S."/>
            <person name="Wang M."/>
            <person name="Zifcakova L."/>
            <person name="Wipf D."/>
            <person name="Zambonelli A."/>
            <person name="Paolocci F."/>
            <person name="Nowrousian M."/>
            <person name="Ottonello S."/>
            <person name="Baldrian P."/>
            <person name="Spatafora J.W."/>
            <person name="Henrissat B."/>
            <person name="Nagy L.G."/>
            <person name="Aury J.M."/>
            <person name="Wincker P."/>
            <person name="Grigoriev I.V."/>
            <person name="Bonfante P."/>
            <person name="Martin F.M."/>
        </authorList>
    </citation>
    <scope>NUCLEOTIDE SEQUENCE [LARGE SCALE GENOMIC DNA]</scope>
    <source>
        <strain evidence="2 3">ATCC MYA-4762</strain>
    </source>
</reference>
<evidence type="ECO:0000256" key="1">
    <source>
        <dbReference type="SAM" id="MobiDB-lite"/>
    </source>
</evidence>
<keyword evidence="3" id="KW-1185">Reference proteome</keyword>
<sequence length="155" mass="17602">MAANIDSTHQHRRCSSQKSSHTSHNLSRPMYIWNFDRGSESTCRAPIDVLLNPCLVLLKGHLFDSYTGNYFSGRMRTMNLLHLQPTRIHLPIQPSCMAKFHWTGPIPIPQSLTQDELIMPLVSPIHQRLSRPKPSHQQLCQTSPPVLLTNITSSL</sequence>
<proteinExistence type="predicted"/>
<name>A0A3N4LL01_9PEZI</name>
<protein>
    <submittedName>
        <fullName evidence="2">Uncharacterized protein</fullName>
    </submittedName>
</protein>
<accession>A0A3N4LL01</accession>
<organism evidence="2 3">
    <name type="scientific">Terfezia boudieri ATCC MYA-4762</name>
    <dbReference type="NCBI Taxonomy" id="1051890"/>
    <lineage>
        <taxon>Eukaryota</taxon>
        <taxon>Fungi</taxon>
        <taxon>Dikarya</taxon>
        <taxon>Ascomycota</taxon>
        <taxon>Pezizomycotina</taxon>
        <taxon>Pezizomycetes</taxon>
        <taxon>Pezizales</taxon>
        <taxon>Pezizaceae</taxon>
        <taxon>Terfezia</taxon>
    </lineage>
</organism>
<dbReference type="OrthoDB" id="2103397at2759"/>
<dbReference type="InParanoid" id="A0A3N4LL01"/>
<evidence type="ECO:0000313" key="2">
    <source>
        <dbReference type="EMBL" id="RPB22149.1"/>
    </source>
</evidence>
<dbReference type="AlphaFoldDB" id="A0A3N4LL01"/>